<reference evidence="2 3" key="1">
    <citation type="journal article" date="2024" name="Science">
        <title>Giant polyketide synthase enzymes in the biosynthesis of giant marine polyether toxins.</title>
        <authorList>
            <person name="Fallon T.R."/>
            <person name="Shende V.V."/>
            <person name="Wierzbicki I.H."/>
            <person name="Pendleton A.L."/>
            <person name="Watervoot N.F."/>
            <person name="Auber R.P."/>
            <person name="Gonzalez D.J."/>
            <person name="Wisecaver J.H."/>
            <person name="Moore B.S."/>
        </authorList>
    </citation>
    <scope>NUCLEOTIDE SEQUENCE [LARGE SCALE GENOMIC DNA]</scope>
    <source>
        <strain evidence="2 3">12B1</strain>
    </source>
</reference>
<proteinExistence type="predicted"/>
<keyword evidence="3" id="KW-1185">Reference proteome</keyword>
<protein>
    <submittedName>
        <fullName evidence="2">Uncharacterized protein</fullName>
    </submittedName>
</protein>
<dbReference type="EMBL" id="JBGBPQ010000001">
    <property type="protein sequence ID" value="KAL1529161.1"/>
    <property type="molecule type" value="Genomic_DNA"/>
</dbReference>
<evidence type="ECO:0000256" key="1">
    <source>
        <dbReference type="SAM" id="SignalP"/>
    </source>
</evidence>
<evidence type="ECO:0000313" key="2">
    <source>
        <dbReference type="EMBL" id="KAL1529161.1"/>
    </source>
</evidence>
<gene>
    <name evidence="2" type="ORF">AB1Y20_000120</name>
</gene>
<name>A0AB34K4G6_PRYPA</name>
<feature type="signal peptide" evidence="1">
    <location>
        <begin position="1"/>
        <end position="20"/>
    </location>
</feature>
<comment type="caution">
    <text evidence="2">The sequence shown here is derived from an EMBL/GenBank/DDBJ whole genome shotgun (WGS) entry which is preliminary data.</text>
</comment>
<dbReference type="AlphaFoldDB" id="A0AB34K4G6"/>
<evidence type="ECO:0000313" key="3">
    <source>
        <dbReference type="Proteomes" id="UP001515480"/>
    </source>
</evidence>
<keyword evidence="1" id="KW-0732">Signal</keyword>
<accession>A0AB34K4G6</accession>
<feature type="chain" id="PRO_5044326656" evidence="1">
    <location>
        <begin position="21"/>
        <end position="214"/>
    </location>
</feature>
<organism evidence="2 3">
    <name type="scientific">Prymnesium parvum</name>
    <name type="common">Toxic golden alga</name>
    <dbReference type="NCBI Taxonomy" id="97485"/>
    <lineage>
        <taxon>Eukaryota</taxon>
        <taxon>Haptista</taxon>
        <taxon>Haptophyta</taxon>
        <taxon>Prymnesiophyceae</taxon>
        <taxon>Prymnesiales</taxon>
        <taxon>Prymnesiaceae</taxon>
        <taxon>Prymnesium</taxon>
    </lineage>
</organism>
<dbReference type="Proteomes" id="UP001515480">
    <property type="component" value="Unassembled WGS sequence"/>
</dbReference>
<sequence>MAWIPLFALLPAASTPQVFARRPAVIAAACCTLVPRRVQATSNPTERLGKGLSTLEALLRNWDNVTVDCSYAEIPREILESKNKEKLLLQATQNALFDKSSSINVCKSTVRVVRQQLGTTADSPLSRIDRVLGDPALLARVAPEDGDTFVDVSERLQAALRAADAAAFASEASDFSARTPFQVGEVPSTPSLDRARENLEEACALLKHVISLCS</sequence>